<evidence type="ECO:0000313" key="2">
    <source>
        <dbReference type="EMBL" id="TSE28029.1"/>
    </source>
</evidence>
<dbReference type="SMART" id="SM00530">
    <property type="entry name" value="HTH_XRE"/>
    <property type="match status" value="1"/>
</dbReference>
<dbReference type="Proteomes" id="UP000318542">
    <property type="component" value="Unassembled WGS sequence"/>
</dbReference>
<dbReference type="AlphaFoldDB" id="A0A554WWR3"/>
<protein>
    <submittedName>
        <fullName evidence="2">Putative HTH-type transcriptional regulator</fullName>
    </submittedName>
</protein>
<dbReference type="RefSeq" id="WP_143904261.1">
    <property type="nucleotide sequence ID" value="NZ_VJOL01000069.1"/>
</dbReference>
<dbReference type="CDD" id="cd00093">
    <property type="entry name" value="HTH_XRE"/>
    <property type="match status" value="1"/>
</dbReference>
<dbReference type="Pfam" id="PF13560">
    <property type="entry name" value="HTH_31"/>
    <property type="match status" value="1"/>
</dbReference>
<keyword evidence="3" id="KW-1185">Reference proteome</keyword>
<dbReference type="EMBL" id="VJOL01000069">
    <property type="protein sequence ID" value="TSE28029.1"/>
    <property type="molecule type" value="Genomic_DNA"/>
</dbReference>
<gene>
    <name evidence="2" type="ORF">Tther_02425</name>
</gene>
<dbReference type="GO" id="GO:0003677">
    <property type="term" value="F:DNA binding"/>
    <property type="evidence" value="ECO:0007669"/>
    <property type="project" value="InterPro"/>
</dbReference>
<feature type="domain" description="HTH cro/C1-type" evidence="1">
    <location>
        <begin position="7"/>
        <end position="62"/>
    </location>
</feature>
<evidence type="ECO:0000259" key="1">
    <source>
        <dbReference type="PROSITE" id="PS50943"/>
    </source>
</evidence>
<evidence type="ECO:0000313" key="3">
    <source>
        <dbReference type="Proteomes" id="UP000318542"/>
    </source>
</evidence>
<dbReference type="InterPro" id="IPR010982">
    <property type="entry name" value="Lambda_DNA-bd_dom_sf"/>
</dbReference>
<organism evidence="2 3">
    <name type="scientific">Tepidimonas thermarum</name>
    <dbReference type="NCBI Taxonomy" id="335431"/>
    <lineage>
        <taxon>Bacteria</taxon>
        <taxon>Pseudomonadati</taxon>
        <taxon>Pseudomonadota</taxon>
        <taxon>Betaproteobacteria</taxon>
        <taxon>Burkholderiales</taxon>
        <taxon>Tepidimonas</taxon>
    </lineage>
</organism>
<dbReference type="InterPro" id="IPR001387">
    <property type="entry name" value="Cro/C1-type_HTH"/>
</dbReference>
<reference evidence="2 3" key="1">
    <citation type="submission" date="2019-07" db="EMBL/GenBank/DDBJ databases">
        <title>Tepidimonas thermarum AA-1 draft genome.</title>
        <authorList>
            <person name="Da Costa M.S."/>
            <person name="Froufe H.J.C."/>
            <person name="Egas C."/>
            <person name="Albuquerque L."/>
        </authorList>
    </citation>
    <scope>NUCLEOTIDE SEQUENCE [LARGE SCALE GENOMIC DNA]</scope>
    <source>
        <strain evidence="2 3">AA-1</strain>
    </source>
</reference>
<sequence length="89" mass="10015">MGFGAFIRQKREQAGVPLNEFARSLGISPAYWSRIERELEKAPRDELITKAAEALGLNPDEAFIEANRLPPDMQKDVSTVVRLYRKALG</sequence>
<accession>A0A554WWR3</accession>
<dbReference type="SUPFAM" id="SSF47413">
    <property type="entry name" value="lambda repressor-like DNA-binding domains"/>
    <property type="match status" value="1"/>
</dbReference>
<name>A0A554WWR3_9BURK</name>
<proteinExistence type="predicted"/>
<comment type="caution">
    <text evidence="2">The sequence shown here is derived from an EMBL/GenBank/DDBJ whole genome shotgun (WGS) entry which is preliminary data.</text>
</comment>
<dbReference type="PROSITE" id="PS50943">
    <property type="entry name" value="HTH_CROC1"/>
    <property type="match status" value="1"/>
</dbReference>
<dbReference type="OrthoDB" id="9155304at2"/>
<dbReference type="Gene3D" id="1.10.260.40">
    <property type="entry name" value="lambda repressor-like DNA-binding domains"/>
    <property type="match status" value="1"/>
</dbReference>